<dbReference type="EMBL" id="JAULUE010002066">
    <property type="protein sequence ID" value="KAK5877454.1"/>
    <property type="molecule type" value="Genomic_DNA"/>
</dbReference>
<proteinExistence type="predicted"/>
<dbReference type="Proteomes" id="UP001335648">
    <property type="component" value="Unassembled WGS sequence"/>
</dbReference>
<reference evidence="2 3" key="1">
    <citation type="journal article" date="2023" name="Mol. Biol. Evol.">
        <title>Genomics of Secondarily Temperate Adaptation in the Only Non-Antarctic Icefish.</title>
        <authorList>
            <person name="Rivera-Colon A.G."/>
            <person name="Rayamajhi N."/>
            <person name="Minhas B.F."/>
            <person name="Madrigal G."/>
            <person name="Bilyk K.T."/>
            <person name="Yoon V."/>
            <person name="Hune M."/>
            <person name="Gregory S."/>
            <person name="Cheng C.H.C."/>
            <person name="Catchen J.M."/>
        </authorList>
    </citation>
    <scope>NUCLEOTIDE SEQUENCE [LARGE SCALE GENOMIC DNA]</scope>
    <source>
        <strain evidence="2">JC2023a</strain>
    </source>
</reference>
<accession>A0AAN8B3V0</accession>
<gene>
    <name evidence="2" type="ORF">CesoFtcFv8_024957</name>
</gene>
<feature type="region of interest" description="Disordered" evidence="1">
    <location>
        <begin position="1"/>
        <end position="25"/>
    </location>
</feature>
<dbReference type="AlphaFoldDB" id="A0AAN8B3V0"/>
<comment type="caution">
    <text evidence="2">The sequence shown here is derived from an EMBL/GenBank/DDBJ whole genome shotgun (WGS) entry which is preliminary data.</text>
</comment>
<name>A0AAN8B3V0_9TELE</name>
<evidence type="ECO:0000313" key="2">
    <source>
        <dbReference type="EMBL" id="KAK5877454.1"/>
    </source>
</evidence>
<organism evidence="2 3">
    <name type="scientific">Champsocephalus esox</name>
    <name type="common">pike icefish</name>
    <dbReference type="NCBI Taxonomy" id="159716"/>
    <lineage>
        <taxon>Eukaryota</taxon>
        <taxon>Metazoa</taxon>
        <taxon>Chordata</taxon>
        <taxon>Craniata</taxon>
        <taxon>Vertebrata</taxon>
        <taxon>Euteleostomi</taxon>
        <taxon>Actinopterygii</taxon>
        <taxon>Neopterygii</taxon>
        <taxon>Teleostei</taxon>
        <taxon>Neoteleostei</taxon>
        <taxon>Acanthomorphata</taxon>
        <taxon>Eupercaria</taxon>
        <taxon>Perciformes</taxon>
        <taxon>Notothenioidei</taxon>
        <taxon>Channichthyidae</taxon>
        <taxon>Champsocephalus</taxon>
    </lineage>
</organism>
<evidence type="ECO:0000256" key="1">
    <source>
        <dbReference type="SAM" id="MobiDB-lite"/>
    </source>
</evidence>
<keyword evidence="3" id="KW-1185">Reference proteome</keyword>
<protein>
    <submittedName>
        <fullName evidence="2">Uncharacterized protein</fullName>
    </submittedName>
</protein>
<sequence length="70" mass="7434">MSFPISNDSKVQDFSSISPPPPPAHCRLLRETSPVFEGSLSATRSASSPPHPGAEAAETALWHLVHLKSA</sequence>
<evidence type="ECO:0000313" key="3">
    <source>
        <dbReference type="Proteomes" id="UP001335648"/>
    </source>
</evidence>
<feature type="compositionally biased region" description="Polar residues" evidence="1">
    <location>
        <begin position="1"/>
        <end position="17"/>
    </location>
</feature>